<dbReference type="Proteomes" id="UP001062846">
    <property type="component" value="Chromosome 8"/>
</dbReference>
<accession>A0ACC0MNR5</accession>
<dbReference type="EMBL" id="CM046395">
    <property type="protein sequence ID" value="KAI8542226.1"/>
    <property type="molecule type" value="Genomic_DNA"/>
</dbReference>
<evidence type="ECO:0000313" key="1">
    <source>
        <dbReference type="EMBL" id="KAI8542226.1"/>
    </source>
</evidence>
<name>A0ACC0MNR5_RHOML</name>
<gene>
    <name evidence="1" type="ORF">RHMOL_Rhmol08G0121800</name>
</gene>
<keyword evidence="2" id="KW-1185">Reference proteome</keyword>
<comment type="caution">
    <text evidence="1">The sequence shown here is derived from an EMBL/GenBank/DDBJ whole genome shotgun (WGS) entry which is preliminary data.</text>
</comment>
<protein>
    <submittedName>
        <fullName evidence="1">Uncharacterized protein</fullName>
    </submittedName>
</protein>
<evidence type="ECO:0000313" key="2">
    <source>
        <dbReference type="Proteomes" id="UP001062846"/>
    </source>
</evidence>
<sequence>MNCEVCPLKELELEHFEVREVLRCVLHTIFFHRALGLVRPKDVDLELFDITYVQCGDLDLEKKIEEKIDQFIDRVEKHPNKKYQSVTYLEIRLKKSGNTVRAEIVDSGSSRLGFNRLVFSDRGYGFTADLQSDSSVKICLSFYEVKNKPGTWFPKKLERLYWEQWEINLNVVQQQKAHSSKSHHSKVVVDPGESAVEETSIRRAALEASLREVLFQIIKFVNEKKDHVPPIPNLDGISFPYEITIPGSSDSAFGMDMFKRMLQTGHPTMLS</sequence>
<organism evidence="1 2">
    <name type="scientific">Rhododendron molle</name>
    <name type="common">Chinese azalea</name>
    <name type="synonym">Azalea mollis</name>
    <dbReference type="NCBI Taxonomy" id="49168"/>
    <lineage>
        <taxon>Eukaryota</taxon>
        <taxon>Viridiplantae</taxon>
        <taxon>Streptophyta</taxon>
        <taxon>Embryophyta</taxon>
        <taxon>Tracheophyta</taxon>
        <taxon>Spermatophyta</taxon>
        <taxon>Magnoliopsida</taxon>
        <taxon>eudicotyledons</taxon>
        <taxon>Gunneridae</taxon>
        <taxon>Pentapetalae</taxon>
        <taxon>asterids</taxon>
        <taxon>Ericales</taxon>
        <taxon>Ericaceae</taxon>
        <taxon>Ericoideae</taxon>
        <taxon>Rhodoreae</taxon>
        <taxon>Rhododendron</taxon>
    </lineage>
</organism>
<proteinExistence type="predicted"/>
<reference evidence="1" key="1">
    <citation type="submission" date="2022-02" db="EMBL/GenBank/DDBJ databases">
        <title>Plant Genome Project.</title>
        <authorList>
            <person name="Zhang R.-G."/>
        </authorList>
    </citation>
    <scope>NUCLEOTIDE SEQUENCE</scope>
    <source>
        <strain evidence="1">AT1</strain>
    </source>
</reference>